<keyword evidence="3" id="KW-1185">Reference proteome</keyword>
<feature type="region of interest" description="Disordered" evidence="1">
    <location>
        <begin position="1"/>
        <end position="20"/>
    </location>
</feature>
<accession>A0A086BNU8</accession>
<name>A0A086BNU8_9BIFI</name>
<dbReference type="EMBL" id="ATLK01000002">
    <property type="protein sequence ID" value="KFF30612.1"/>
    <property type="molecule type" value="Genomic_DNA"/>
</dbReference>
<dbReference type="Proteomes" id="UP000028730">
    <property type="component" value="Unassembled WGS sequence"/>
</dbReference>
<evidence type="ECO:0000313" key="2">
    <source>
        <dbReference type="EMBL" id="KFF30612.1"/>
    </source>
</evidence>
<reference evidence="2 3" key="1">
    <citation type="journal article" date="2014" name="Appl. Environ. Microbiol.">
        <title>Genomic encyclopedia of type strains of the genus Bifidobacterium.</title>
        <authorList>
            <person name="Milani C."/>
            <person name="Lugli G.A."/>
            <person name="Duranti S."/>
            <person name="Turroni F."/>
            <person name="Bottacini F."/>
            <person name="Mangifesta M."/>
            <person name="Sanchez B."/>
            <person name="Viappiani A."/>
            <person name="Mancabelli L."/>
            <person name="Taminiau B."/>
            <person name="Delcenserie V."/>
            <person name="Barrangou R."/>
            <person name="Margolles A."/>
            <person name="van Sinderen D."/>
            <person name="Ventura M."/>
        </authorList>
    </citation>
    <scope>NUCLEOTIDE SEQUENCE [LARGE SCALE GENOMIC DNA]</scope>
    <source>
        <strain evidence="2 3">DSM 19703</strain>
    </source>
</reference>
<gene>
    <name evidence="2" type="ORF">BBOMB_1475</name>
</gene>
<dbReference type="AlphaFoldDB" id="A0A086BNU8"/>
<evidence type="ECO:0000313" key="3">
    <source>
        <dbReference type="Proteomes" id="UP000028730"/>
    </source>
</evidence>
<proteinExistence type="predicted"/>
<protein>
    <submittedName>
        <fullName evidence="2">Uncharacterized protein</fullName>
    </submittedName>
</protein>
<organism evidence="2 3">
    <name type="scientific">Bifidobacterium bombi DSM 19703</name>
    <dbReference type="NCBI Taxonomy" id="1341695"/>
    <lineage>
        <taxon>Bacteria</taxon>
        <taxon>Bacillati</taxon>
        <taxon>Actinomycetota</taxon>
        <taxon>Actinomycetes</taxon>
        <taxon>Bifidobacteriales</taxon>
        <taxon>Bifidobacteriaceae</taxon>
        <taxon>Bifidobacterium</taxon>
    </lineage>
</organism>
<sequence>MHRLPRKLDSTKMYANGEPMSNKQNRVCLINLPHKPMRIKTLMKLSSQNWKGYKQRYPIYSLEKANWTQKTTSSLCV</sequence>
<evidence type="ECO:0000256" key="1">
    <source>
        <dbReference type="SAM" id="MobiDB-lite"/>
    </source>
</evidence>
<dbReference type="STRING" id="1341695.BBOMB_1475"/>
<comment type="caution">
    <text evidence="2">The sequence shown here is derived from an EMBL/GenBank/DDBJ whole genome shotgun (WGS) entry which is preliminary data.</text>
</comment>
<feature type="compositionally biased region" description="Basic and acidic residues" evidence="1">
    <location>
        <begin position="1"/>
        <end position="10"/>
    </location>
</feature>